<dbReference type="RefSeq" id="WP_382186792.1">
    <property type="nucleotide sequence ID" value="NZ_JBHSZI010000001.1"/>
</dbReference>
<keyword evidence="3" id="KW-1185">Reference proteome</keyword>
<dbReference type="InterPro" id="IPR003346">
    <property type="entry name" value="Transposase_20"/>
</dbReference>
<accession>A0ABD5VY92</accession>
<reference evidence="2 3" key="1">
    <citation type="journal article" date="2019" name="Int. J. Syst. Evol. Microbiol.">
        <title>The Global Catalogue of Microorganisms (GCM) 10K type strain sequencing project: providing services to taxonomists for standard genome sequencing and annotation.</title>
        <authorList>
            <consortium name="The Broad Institute Genomics Platform"/>
            <consortium name="The Broad Institute Genome Sequencing Center for Infectious Disease"/>
            <person name="Wu L."/>
            <person name="Ma J."/>
        </authorList>
    </citation>
    <scope>NUCLEOTIDE SEQUENCE [LARGE SCALE GENOMIC DNA]</scope>
    <source>
        <strain evidence="2 3">JCM 30072</strain>
    </source>
</reference>
<evidence type="ECO:0000313" key="3">
    <source>
        <dbReference type="Proteomes" id="UP001596445"/>
    </source>
</evidence>
<dbReference type="EMBL" id="JBHSZI010000001">
    <property type="protein sequence ID" value="MFC7057717.1"/>
    <property type="molecule type" value="Genomic_DNA"/>
</dbReference>
<dbReference type="Pfam" id="PF02371">
    <property type="entry name" value="Transposase_20"/>
    <property type="match status" value="1"/>
</dbReference>
<organism evidence="2 3">
    <name type="scientific">Halovenus salina</name>
    <dbReference type="NCBI Taxonomy" id="1510225"/>
    <lineage>
        <taxon>Archaea</taxon>
        <taxon>Methanobacteriati</taxon>
        <taxon>Methanobacteriota</taxon>
        <taxon>Stenosarchaea group</taxon>
        <taxon>Halobacteria</taxon>
        <taxon>Halobacteriales</taxon>
        <taxon>Haloarculaceae</taxon>
        <taxon>Halovenus</taxon>
    </lineage>
</organism>
<feature type="domain" description="Transposase IS116/IS110/IS902 C-terminal" evidence="1">
    <location>
        <begin position="22"/>
        <end position="64"/>
    </location>
</feature>
<dbReference type="Proteomes" id="UP001596445">
    <property type="component" value="Unassembled WGS sequence"/>
</dbReference>
<comment type="caution">
    <text evidence="2">The sequence shown here is derived from an EMBL/GenBank/DDBJ whole genome shotgun (WGS) entry which is preliminary data.</text>
</comment>
<sequence>MGAFLVVAVVAALAGLIGVIAVSYAGLDPVVHQSGETEIHGSISKKGRERDQRWALVQSAHVAKR</sequence>
<evidence type="ECO:0000313" key="2">
    <source>
        <dbReference type="EMBL" id="MFC7057717.1"/>
    </source>
</evidence>
<proteinExistence type="predicted"/>
<name>A0ABD5VY92_9EURY</name>
<evidence type="ECO:0000259" key="1">
    <source>
        <dbReference type="Pfam" id="PF02371"/>
    </source>
</evidence>
<dbReference type="AlphaFoldDB" id="A0ABD5VY92"/>
<protein>
    <submittedName>
        <fullName evidence="2">Transposase</fullName>
    </submittedName>
</protein>
<gene>
    <name evidence="2" type="ORF">ACFQQG_05460</name>
</gene>